<evidence type="ECO:0000256" key="1">
    <source>
        <dbReference type="ARBA" id="ARBA00023157"/>
    </source>
</evidence>
<gene>
    <name evidence="3" type="ORF">L798_14043</name>
</gene>
<sequence length="99" mass="11388">MDCNCARTSFLLKQVGETELPICCDNGNFRRMQCRRGLCYCVDCNGNQLGIELDEAIKDELKCDDSCSICEKPKQELKKQSSIFKWNSLESEEISLYNF</sequence>
<protein>
    <recommendedName>
        <fullName evidence="2">Thyroglobulin type-1 domain-containing protein</fullName>
    </recommendedName>
</protein>
<dbReference type="SUPFAM" id="SSF57610">
    <property type="entry name" value="Thyroglobulin type-1 domain"/>
    <property type="match status" value="1"/>
</dbReference>
<keyword evidence="1" id="KW-1015">Disulfide bond</keyword>
<dbReference type="Proteomes" id="UP000027135">
    <property type="component" value="Unassembled WGS sequence"/>
</dbReference>
<dbReference type="AlphaFoldDB" id="A0A067QP67"/>
<feature type="domain" description="Thyroglobulin type-1" evidence="2">
    <location>
        <begin position="20"/>
        <end position="67"/>
    </location>
</feature>
<dbReference type="Pfam" id="PF00086">
    <property type="entry name" value="Thyroglobulin_1"/>
    <property type="match status" value="1"/>
</dbReference>
<keyword evidence="4" id="KW-1185">Reference proteome</keyword>
<dbReference type="EMBL" id="KK853098">
    <property type="protein sequence ID" value="KDR11410.1"/>
    <property type="molecule type" value="Genomic_DNA"/>
</dbReference>
<name>A0A067QP67_ZOONE</name>
<dbReference type="InParanoid" id="A0A067QP67"/>
<dbReference type="SMART" id="SM00211">
    <property type="entry name" value="TY"/>
    <property type="match status" value="1"/>
</dbReference>
<proteinExistence type="predicted"/>
<dbReference type="InterPro" id="IPR000716">
    <property type="entry name" value="Thyroglobulin_1"/>
</dbReference>
<evidence type="ECO:0000313" key="4">
    <source>
        <dbReference type="Proteomes" id="UP000027135"/>
    </source>
</evidence>
<evidence type="ECO:0000259" key="2">
    <source>
        <dbReference type="SMART" id="SM00211"/>
    </source>
</evidence>
<dbReference type="InterPro" id="IPR036857">
    <property type="entry name" value="Thyroglobulin_1_sf"/>
</dbReference>
<accession>A0A067QP67</accession>
<evidence type="ECO:0000313" key="3">
    <source>
        <dbReference type="EMBL" id="KDR11410.1"/>
    </source>
</evidence>
<dbReference type="Gene3D" id="4.10.800.10">
    <property type="entry name" value="Thyroglobulin type-1"/>
    <property type="match status" value="1"/>
</dbReference>
<organism evidence="3 4">
    <name type="scientific">Zootermopsis nevadensis</name>
    <name type="common">Dampwood termite</name>
    <dbReference type="NCBI Taxonomy" id="136037"/>
    <lineage>
        <taxon>Eukaryota</taxon>
        <taxon>Metazoa</taxon>
        <taxon>Ecdysozoa</taxon>
        <taxon>Arthropoda</taxon>
        <taxon>Hexapoda</taxon>
        <taxon>Insecta</taxon>
        <taxon>Pterygota</taxon>
        <taxon>Neoptera</taxon>
        <taxon>Polyneoptera</taxon>
        <taxon>Dictyoptera</taxon>
        <taxon>Blattodea</taxon>
        <taxon>Blattoidea</taxon>
        <taxon>Termitoidae</taxon>
        <taxon>Termopsidae</taxon>
        <taxon>Zootermopsis</taxon>
    </lineage>
</organism>
<reference evidence="3 4" key="1">
    <citation type="journal article" date="2014" name="Nat. Commun.">
        <title>Molecular traces of alternative social organization in a termite genome.</title>
        <authorList>
            <person name="Terrapon N."/>
            <person name="Li C."/>
            <person name="Robertson H.M."/>
            <person name="Ji L."/>
            <person name="Meng X."/>
            <person name="Booth W."/>
            <person name="Chen Z."/>
            <person name="Childers C.P."/>
            <person name="Glastad K.M."/>
            <person name="Gokhale K."/>
            <person name="Gowin J."/>
            <person name="Gronenberg W."/>
            <person name="Hermansen R.A."/>
            <person name="Hu H."/>
            <person name="Hunt B.G."/>
            <person name="Huylmans A.K."/>
            <person name="Khalil S.M."/>
            <person name="Mitchell R.D."/>
            <person name="Munoz-Torres M.C."/>
            <person name="Mustard J.A."/>
            <person name="Pan H."/>
            <person name="Reese J.T."/>
            <person name="Scharf M.E."/>
            <person name="Sun F."/>
            <person name="Vogel H."/>
            <person name="Xiao J."/>
            <person name="Yang W."/>
            <person name="Yang Z."/>
            <person name="Yang Z."/>
            <person name="Zhou J."/>
            <person name="Zhu J."/>
            <person name="Brent C.S."/>
            <person name="Elsik C.G."/>
            <person name="Goodisman M.A."/>
            <person name="Liberles D.A."/>
            <person name="Roe R.M."/>
            <person name="Vargo E.L."/>
            <person name="Vilcinskas A."/>
            <person name="Wang J."/>
            <person name="Bornberg-Bauer E."/>
            <person name="Korb J."/>
            <person name="Zhang G."/>
            <person name="Liebig J."/>
        </authorList>
    </citation>
    <scope>NUCLEOTIDE SEQUENCE [LARGE SCALE GENOMIC DNA]</scope>
    <source>
        <tissue evidence="3">Whole organism</tissue>
    </source>
</reference>